<dbReference type="OrthoDB" id="1728974at2759"/>
<dbReference type="Proteomes" id="UP000792457">
    <property type="component" value="Unassembled WGS sequence"/>
</dbReference>
<reference evidence="1" key="2">
    <citation type="submission" date="2017-10" db="EMBL/GenBank/DDBJ databases">
        <title>Ladona fulva Genome sequencing and assembly.</title>
        <authorList>
            <person name="Murali S."/>
            <person name="Richards S."/>
            <person name="Bandaranaike D."/>
            <person name="Bellair M."/>
            <person name="Blankenburg K."/>
            <person name="Chao H."/>
            <person name="Dinh H."/>
            <person name="Doddapaneni H."/>
            <person name="Dugan-Rocha S."/>
            <person name="Elkadiri S."/>
            <person name="Gnanaolivu R."/>
            <person name="Hernandez B."/>
            <person name="Skinner E."/>
            <person name="Javaid M."/>
            <person name="Lee S."/>
            <person name="Li M."/>
            <person name="Ming W."/>
            <person name="Munidasa M."/>
            <person name="Muniz J."/>
            <person name="Nguyen L."/>
            <person name="Hughes D."/>
            <person name="Osuji N."/>
            <person name="Pu L.-L."/>
            <person name="Puazo M."/>
            <person name="Qu C."/>
            <person name="Quiroz J."/>
            <person name="Raj R."/>
            <person name="Weissenberger G."/>
            <person name="Xin Y."/>
            <person name="Zou X."/>
            <person name="Han Y."/>
            <person name="Worley K."/>
            <person name="Muzny D."/>
            <person name="Gibbs R."/>
        </authorList>
    </citation>
    <scope>NUCLEOTIDE SEQUENCE</scope>
    <source>
        <strain evidence="1">Sampled in the wild</strain>
    </source>
</reference>
<dbReference type="PANTHER" id="PTHR10492">
    <property type="match status" value="1"/>
</dbReference>
<reference evidence="1" key="1">
    <citation type="submission" date="2013-04" db="EMBL/GenBank/DDBJ databases">
        <authorList>
            <person name="Qu J."/>
            <person name="Murali S.C."/>
            <person name="Bandaranaike D."/>
            <person name="Bellair M."/>
            <person name="Blankenburg K."/>
            <person name="Chao H."/>
            <person name="Dinh H."/>
            <person name="Doddapaneni H."/>
            <person name="Downs B."/>
            <person name="Dugan-Rocha S."/>
            <person name="Elkadiri S."/>
            <person name="Gnanaolivu R.D."/>
            <person name="Hernandez B."/>
            <person name="Javaid M."/>
            <person name="Jayaseelan J.C."/>
            <person name="Lee S."/>
            <person name="Li M."/>
            <person name="Ming W."/>
            <person name="Munidasa M."/>
            <person name="Muniz J."/>
            <person name="Nguyen L."/>
            <person name="Ongeri F."/>
            <person name="Osuji N."/>
            <person name="Pu L.-L."/>
            <person name="Puazo M."/>
            <person name="Qu C."/>
            <person name="Quiroz J."/>
            <person name="Raj R."/>
            <person name="Weissenberger G."/>
            <person name="Xin Y."/>
            <person name="Zou X."/>
            <person name="Han Y."/>
            <person name="Richards S."/>
            <person name="Worley K."/>
            <person name="Muzny D."/>
            <person name="Gibbs R."/>
        </authorList>
    </citation>
    <scope>NUCLEOTIDE SEQUENCE</scope>
    <source>
        <strain evidence="1">Sampled in the wild</strain>
    </source>
</reference>
<protein>
    <submittedName>
        <fullName evidence="1">Uncharacterized protein</fullName>
    </submittedName>
</protein>
<dbReference type="EMBL" id="KZ308349">
    <property type="protein sequence ID" value="KAG8227916.1"/>
    <property type="molecule type" value="Genomic_DNA"/>
</dbReference>
<evidence type="ECO:0000313" key="1">
    <source>
        <dbReference type="EMBL" id="KAG8227916.1"/>
    </source>
</evidence>
<evidence type="ECO:0000313" key="2">
    <source>
        <dbReference type="Proteomes" id="UP000792457"/>
    </source>
</evidence>
<gene>
    <name evidence="1" type="ORF">J437_LFUL011844</name>
</gene>
<proteinExistence type="predicted"/>
<organism evidence="1 2">
    <name type="scientific">Ladona fulva</name>
    <name type="common">Scarce chaser dragonfly</name>
    <name type="synonym">Libellula fulva</name>
    <dbReference type="NCBI Taxonomy" id="123851"/>
    <lineage>
        <taxon>Eukaryota</taxon>
        <taxon>Metazoa</taxon>
        <taxon>Ecdysozoa</taxon>
        <taxon>Arthropoda</taxon>
        <taxon>Hexapoda</taxon>
        <taxon>Insecta</taxon>
        <taxon>Pterygota</taxon>
        <taxon>Palaeoptera</taxon>
        <taxon>Odonata</taxon>
        <taxon>Epiprocta</taxon>
        <taxon>Anisoptera</taxon>
        <taxon>Libelluloidea</taxon>
        <taxon>Libellulidae</taxon>
        <taxon>Ladona</taxon>
    </lineage>
</organism>
<dbReference type="PANTHER" id="PTHR10492:SF57">
    <property type="entry name" value="ATP-DEPENDENT DNA HELICASE"/>
    <property type="match status" value="1"/>
</dbReference>
<accession>A0A8K0NZL3</accession>
<comment type="caution">
    <text evidence="1">The sequence shown here is derived from an EMBL/GenBank/DDBJ whole genome shotgun (WGS) entry which is preliminary data.</text>
</comment>
<sequence>MDLVEMINLMLHVWRVKGKPTAKDFQNQLVRSHTLMTGYVHYKCSCSSNVTLNSSRVVNDNWVVPYYPALLLLLECHCNVEIACSVKIVIYLFKYIHKDPDHARVAVVPNDAEQLNEKEEYVSLRYISASEAIWRILEFDVSHSYPTVMVLPIHLQNKESVVFQPGREIEALKANVSKLILYFQRPQSEELQNLTYLDFYEQYNVDCRPREKAKVPVMSHPSAYSYEELRTVDGHCHSTFQEAAKAHGLLENNSEYREALEEA</sequence>
<keyword evidence="2" id="KW-1185">Reference proteome</keyword>
<dbReference type="AlphaFoldDB" id="A0A8K0NZL3"/>
<name>A0A8K0NZL3_LADFU</name>